<dbReference type="InterPro" id="IPR000777">
    <property type="entry name" value="HIV1_Gp120"/>
</dbReference>
<keyword evidence="17" id="KW-0261">Viral envelope protein</keyword>
<reference evidence="17" key="1">
    <citation type="journal article" date="2010" name="J. Immunol.">
        <title>Adaptive interactions between HLA and HIV-1: highly divergent selection imposed by HLA class I molecules with common supertype motifs.</title>
        <authorList>
            <person name="John M."/>
            <person name="Heckerman D."/>
            <person name="James I."/>
            <person name="Park L.P."/>
            <person name="Carlson J.M."/>
            <person name="Chopra A."/>
            <person name="Gaudieri S."/>
            <person name="Nolan D."/>
            <person name="Haas D.W."/>
            <person name="Riddler S.A."/>
            <person name="Haubrich R."/>
            <person name="Mallal S."/>
        </authorList>
    </citation>
    <scope>NUCLEOTIDE SEQUENCE</scope>
    <source>
        <strain evidence="17">E7570TOB8U</strain>
    </source>
</reference>
<evidence type="ECO:0000256" key="12">
    <source>
        <dbReference type="ARBA" id="ARBA00023157"/>
    </source>
</evidence>
<dbReference type="GO" id="GO:0019062">
    <property type="term" value="P:virion attachment to host cell"/>
    <property type="evidence" value="ECO:0007669"/>
    <property type="project" value="UniProtKB-KW"/>
</dbReference>
<sequence>MRRGSIRKNYQHLWKWGILFLGILMSGSATKENLWVTVYYGVPVWKEATTTLFCASDAKAYDTEVHNVWATHACVPTDPNPQEVELENVTEYFNMWKNNMVEQMHEDIISLWDQSLKPCVKLTPLCVTLNCTI</sequence>
<evidence type="ECO:0000256" key="13">
    <source>
        <dbReference type="ARBA" id="ARBA00023180"/>
    </source>
</evidence>
<keyword evidence="15" id="KW-1133">Transmembrane helix</keyword>
<protein>
    <submittedName>
        <fullName evidence="17">Truncated envelope glycoprotein</fullName>
    </submittedName>
</protein>
<gene>
    <name evidence="17" type="primary">env</name>
</gene>
<keyword evidence="12" id="KW-1015">Disulfide bond</keyword>
<keyword evidence="13" id="KW-0325">Glycoprotein</keyword>
<evidence type="ECO:0000256" key="7">
    <source>
        <dbReference type="ARBA" id="ARBA00022729"/>
    </source>
</evidence>
<dbReference type="EMBL" id="GU728236">
    <property type="protein sequence ID" value="ADF84265.1"/>
    <property type="molecule type" value="Genomic_RNA"/>
</dbReference>
<name>D6NV86_HV1</name>
<keyword evidence="6" id="KW-1162">Viral penetration into host cytoplasm</keyword>
<keyword evidence="14" id="KW-1160">Virus entry into host cell</keyword>
<feature type="domain" description="Human immunodeficiency virus 1 envelope glycoprotein Gp120" evidence="16">
    <location>
        <begin position="34"/>
        <end position="132"/>
    </location>
</feature>
<evidence type="ECO:0000256" key="6">
    <source>
        <dbReference type="ARBA" id="ARBA00022595"/>
    </source>
</evidence>
<evidence type="ECO:0000256" key="9">
    <source>
        <dbReference type="ARBA" id="ARBA00022844"/>
    </source>
</evidence>
<dbReference type="SUPFAM" id="SSF56502">
    <property type="entry name" value="gp120 core"/>
    <property type="match status" value="1"/>
</dbReference>
<dbReference type="Pfam" id="PF00516">
    <property type="entry name" value="GP120"/>
    <property type="match status" value="1"/>
</dbReference>
<comment type="subcellular location">
    <subcellularLocation>
        <location evidence="1">Virion membrane</location>
    </subcellularLocation>
</comment>
<dbReference type="Gene3D" id="2.170.40.20">
    <property type="entry name" value="Human immunodeficiency virus 1, Gp160, envelope glycoprotein"/>
    <property type="match status" value="1"/>
</dbReference>
<evidence type="ECO:0000256" key="15">
    <source>
        <dbReference type="SAM" id="Phobius"/>
    </source>
</evidence>
<evidence type="ECO:0000256" key="3">
    <source>
        <dbReference type="ARBA" id="ARBA00022510"/>
    </source>
</evidence>
<keyword evidence="8" id="KW-1161">Viral attachment to host cell</keyword>
<evidence type="ECO:0000256" key="2">
    <source>
        <dbReference type="ARBA" id="ARBA00022506"/>
    </source>
</evidence>
<keyword evidence="9" id="KW-0946">Virion</keyword>
<evidence type="ECO:0000256" key="1">
    <source>
        <dbReference type="ARBA" id="ARBA00004182"/>
    </source>
</evidence>
<dbReference type="GO" id="GO:0075512">
    <property type="term" value="P:clathrin-dependent endocytosis of virus by host cell"/>
    <property type="evidence" value="ECO:0007669"/>
    <property type="project" value="UniProtKB-KW"/>
</dbReference>
<evidence type="ECO:0000256" key="8">
    <source>
        <dbReference type="ARBA" id="ARBA00022804"/>
    </source>
</evidence>
<keyword evidence="2" id="KW-1168">Fusion of virus membrane with host membrane</keyword>
<feature type="transmembrane region" description="Helical" evidence="15">
    <location>
        <begin position="12"/>
        <end position="29"/>
    </location>
</feature>
<accession>D6NV86</accession>
<evidence type="ECO:0000259" key="16">
    <source>
        <dbReference type="Pfam" id="PF00516"/>
    </source>
</evidence>
<dbReference type="GO" id="GO:0039654">
    <property type="term" value="P:fusion of virus membrane with host endosome membrane"/>
    <property type="evidence" value="ECO:0007669"/>
    <property type="project" value="UniProtKB-KW"/>
</dbReference>
<evidence type="ECO:0000256" key="14">
    <source>
        <dbReference type="ARBA" id="ARBA00023296"/>
    </source>
</evidence>
<keyword evidence="11 15" id="KW-0472">Membrane</keyword>
<keyword evidence="7" id="KW-0732">Signal</keyword>
<organismHost>
    <name type="scientific">Homo sapiens</name>
    <name type="common">Human</name>
    <dbReference type="NCBI Taxonomy" id="9606"/>
</organismHost>
<organism evidence="17">
    <name type="scientific">Human immunodeficiency virus type 1</name>
    <name type="common">HIV-1</name>
    <dbReference type="NCBI Taxonomy" id="11676"/>
    <lineage>
        <taxon>Viruses</taxon>
        <taxon>Riboviria</taxon>
        <taxon>Pararnavirae</taxon>
        <taxon>Artverviricota</taxon>
        <taxon>Revtraviricetes</taxon>
        <taxon>Ortervirales</taxon>
        <taxon>Retroviridae</taxon>
        <taxon>Orthoretrovirinae</taxon>
        <taxon>Lentivirus</taxon>
        <taxon>Lentivirus humimdef1</taxon>
    </lineage>
</organism>
<dbReference type="FunFam" id="2.170.40.20:FF:000001">
    <property type="entry name" value="Envelope glycoprotein gp160"/>
    <property type="match status" value="1"/>
</dbReference>
<keyword evidence="10" id="KW-1164">Virus endocytosis by host</keyword>
<evidence type="ECO:0000256" key="11">
    <source>
        <dbReference type="ARBA" id="ARBA00023136"/>
    </source>
</evidence>
<evidence type="ECO:0000313" key="17">
    <source>
        <dbReference type="EMBL" id="ADF84265.1"/>
    </source>
</evidence>
<keyword evidence="4" id="KW-1165">Clathrin-mediated endocytosis of virus by host</keyword>
<keyword evidence="5" id="KW-0945">Host-virus interaction</keyword>
<keyword evidence="15" id="KW-0812">Transmembrane</keyword>
<evidence type="ECO:0000256" key="10">
    <source>
        <dbReference type="ARBA" id="ARBA00022890"/>
    </source>
</evidence>
<dbReference type="GO" id="GO:0019031">
    <property type="term" value="C:viral envelope"/>
    <property type="evidence" value="ECO:0007669"/>
    <property type="project" value="UniProtKB-KW"/>
</dbReference>
<evidence type="ECO:0000256" key="5">
    <source>
        <dbReference type="ARBA" id="ARBA00022581"/>
    </source>
</evidence>
<dbReference type="GO" id="GO:0055036">
    <property type="term" value="C:virion membrane"/>
    <property type="evidence" value="ECO:0007669"/>
    <property type="project" value="UniProtKB-SubCell"/>
</dbReference>
<evidence type="ECO:0000256" key="4">
    <source>
        <dbReference type="ARBA" id="ARBA00022570"/>
    </source>
</evidence>
<proteinExistence type="predicted"/>
<keyword evidence="3" id="KW-1170">Fusion of virus membrane with host endosomal membrane</keyword>
<dbReference type="InterPro" id="IPR036377">
    <property type="entry name" value="Gp120_core_sf"/>
</dbReference>